<dbReference type="PANTHER" id="PTHR46696:SF1">
    <property type="entry name" value="CYTOCHROME P450 YJIB-RELATED"/>
    <property type="match status" value="1"/>
</dbReference>
<dbReference type="EMBL" id="BAAAPF010000184">
    <property type="protein sequence ID" value="GAA2137391.1"/>
    <property type="molecule type" value="Genomic_DNA"/>
</dbReference>
<evidence type="ECO:0000256" key="1">
    <source>
        <dbReference type="ARBA" id="ARBA00010617"/>
    </source>
</evidence>
<evidence type="ECO:0000256" key="3">
    <source>
        <dbReference type="SAM" id="MobiDB-lite"/>
    </source>
</evidence>
<dbReference type="RefSeq" id="WP_027757645.1">
    <property type="nucleotide sequence ID" value="NZ_BAAAPF010000184.1"/>
</dbReference>
<keyword evidence="2" id="KW-0408">Iron</keyword>
<evidence type="ECO:0000313" key="5">
    <source>
        <dbReference type="Proteomes" id="UP001500443"/>
    </source>
</evidence>
<name>A0ABN2Z652_9ACTN</name>
<protein>
    <submittedName>
        <fullName evidence="4">Cytochrome P450</fullName>
    </submittedName>
</protein>
<dbReference type="PRINTS" id="PR00359">
    <property type="entry name" value="BP450"/>
</dbReference>
<sequence length="400" mass="44312">MSDTQSTSPRRLPTERPRPLDPPEELGRLRAEEPVSPLLYPDGHVGWLVTSHAAARKVLSDQRFSARGDIKKVPFELPSGGRPWEQVPPGFFMHMDPPDHTRYRRLLTGQFTVRRMKSLEPRIEQITEEHLDEMERQGSPTDLVPAFALPIPSLAICELLGVPYGERQRFQDHSTTVMRIGSSGDEVAAAFAAIYGLIHELVQLKHKEPEDDLLSGLIATGELNDAELTGIGMLLLMAGHETTASMLSLGTYALLRHPGEVKRLREDPELFGNAVEELMRYLTIAQFGVPRTALEDVELEGKLIKAGDGVTVSLAAANRDPGRFEDADGFDVGRSTSGHMAFSYGIHQCLGQQLARVEMRIAYSALFRRFPDLRLAVDADEVPLRAEATMYAASSLPVAW</sequence>
<dbReference type="PROSITE" id="PS00086">
    <property type="entry name" value="CYTOCHROME_P450"/>
    <property type="match status" value="1"/>
</dbReference>
<reference evidence="4 5" key="1">
    <citation type="journal article" date="2019" name="Int. J. Syst. Evol. Microbiol.">
        <title>The Global Catalogue of Microorganisms (GCM) 10K type strain sequencing project: providing services to taxonomists for standard genome sequencing and annotation.</title>
        <authorList>
            <consortium name="The Broad Institute Genomics Platform"/>
            <consortium name="The Broad Institute Genome Sequencing Center for Infectious Disease"/>
            <person name="Wu L."/>
            <person name="Ma J."/>
        </authorList>
    </citation>
    <scope>NUCLEOTIDE SEQUENCE [LARGE SCALE GENOMIC DNA]</scope>
    <source>
        <strain evidence="4 5">JCM 15481</strain>
    </source>
</reference>
<dbReference type="InterPro" id="IPR017972">
    <property type="entry name" value="Cyt_P450_CS"/>
</dbReference>
<dbReference type="SUPFAM" id="SSF48264">
    <property type="entry name" value="Cytochrome P450"/>
    <property type="match status" value="1"/>
</dbReference>
<dbReference type="Gene3D" id="1.10.630.10">
    <property type="entry name" value="Cytochrome P450"/>
    <property type="match status" value="1"/>
</dbReference>
<keyword evidence="2" id="KW-0349">Heme</keyword>
<feature type="compositionally biased region" description="Basic and acidic residues" evidence="3">
    <location>
        <begin position="12"/>
        <end position="32"/>
    </location>
</feature>
<accession>A0ABN2Z652</accession>
<keyword evidence="2" id="KW-0503">Monooxygenase</keyword>
<dbReference type="InterPro" id="IPR001128">
    <property type="entry name" value="Cyt_P450"/>
</dbReference>
<comment type="caution">
    <text evidence="4">The sequence shown here is derived from an EMBL/GenBank/DDBJ whole genome shotgun (WGS) entry which is preliminary data.</text>
</comment>
<feature type="region of interest" description="Disordered" evidence="3">
    <location>
        <begin position="1"/>
        <end position="32"/>
    </location>
</feature>
<comment type="similarity">
    <text evidence="1 2">Belongs to the cytochrome P450 family.</text>
</comment>
<evidence type="ECO:0000313" key="4">
    <source>
        <dbReference type="EMBL" id="GAA2137391.1"/>
    </source>
</evidence>
<dbReference type="PANTHER" id="PTHR46696">
    <property type="entry name" value="P450, PUTATIVE (EUROFUNG)-RELATED"/>
    <property type="match status" value="1"/>
</dbReference>
<dbReference type="InterPro" id="IPR036396">
    <property type="entry name" value="Cyt_P450_sf"/>
</dbReference>
<proteinExistence type="inferred from homology"/>
<organism evidence="4 5">
    <name type="scientific">Streptomyces synnematoformans</name>
    <dbReference type="NCBI Taxonomy" id="415721"/>
    <lineage>
        <taxon>Bacteria</taxon>
        <taxon>Bacillati</taxon>
        <taxon>Actinomycetota</taxon>
        <taxon>Actinomycetes</taxon>
        <taxon>Kitasatosporales</taxon>
        <taxon>Streptomycetaceae</taxon>
        <taxon>Streptomyces</taxon>
    </lineage>
</organism>
<dbReference type="CDD" id="cd11030">
    <property type="entry name" value="CYP105-like"/>
    <property type="match status" value="1"/>
</dbReference>
<keyword evidence="5" id="KW-1185">Reference proteome</keyword>
<gene>
    <name evidence="4" type="ORF">GCM10009802_46480</name>
</gene>
<dbReference type="Pfam" id="PF00067">
    <property type="entry name" value="p450"/>
    <property type="match status" value="1"/>
</dbReference>
<dbReference type="Proteomes" id="UP001500443">
    <property type="component" value="Unassembled WGS sequence"/>
</dbReference>
<evidence type="ECO:0000256" key="2">
    <source>
        <dbReference type="RuleBase" id="RU000461"/>
    </source>
</evidence>
<keyword evidence="2" id="KW-0479">Metal-binding</keyword>
<keyword evidence="2" id="KW-0560">Oxidoreductase</keyword>
<dbReference type="InterPro" id="IPR002397">
    <property type="entry name" value="Cyt_P450_B"/>
</dbReference>
<dbReference type="PRINTS" id="PR00385">
    <property type="entry name" value="P450"/>
</dbReference>